<reference evidence="3" key="1">
    <citation type="submission" date="2014-11" db="EMBL/GenBank/DDBJ databases">
        <title>Hymenobacter sp. DG25B genome submission.</title>
        <authorList>
            <person name="Jung H.-Y."/>
            <person name="Kim M.K."/>
            <person name="Srinivasan S."/>
            <person name="Lim S."/>
        </authorList>
    </citation>
    <scope>NUCLEOTIDE SEQUENCE [LARGE SCALE GENOMIC DNA]</scope>
    <source>
        <strain evidence="3">DY59</strain>
    </source>
</reference>
<evidence type="ECO:0000313" key="2">
    <source>
        <dbReference type="EMBL" id="AIZ44314.1"/>
    </source>
</evidence>
<proteinExistence type="predicted"/>
<evidence type="ECO:0000256" key="1">
    <source>
        <dbReference type="SAM" id="SignalP"/>
    </source>
</evidence>
<dbReference type="HOGENOM" id="CLU_1802973_0_0_0"/>
<feature type="signal peptide" evidence="1">
    <location>
        <begin position="1"/>
        <end position="21"/>
    </location>
</feature>
<keyword evidence="1" id="KW-0732">Signal</keyword>
<organism evidence="2 3">
    <name type="scientific">Deinococcus radiopugnans</name>
    <dbReference type="NCBI Taxonomy" id="57497"/>
    <lineage>
        <taxon>Bacteria</taxon>
        <taxon>Thermotogati</taxon>
        <taxon>Deinococcota</taxon>
        <taxon>Deinococci</taxon>
        <taxon>Deinococcales</taxon>
        <taxon>Deinococcaceae</taxon>
        <taxon>Deinococcus</taxon>
    </lineage>
</organism>
<dbReference type="Proteomes" id="UP000030634">
    <property type="component" value="Chromosome"/>
</dbReference>
<feature type="chain" id="PRO_5002040625" evidence="1">
    <location>
        <begin position="22"/>
        <end position="143"/>
    </location>
</feature>
<dbReference type="EMBL" id="CP010028">
    <property type="protein sequence ID" value="AIZ44314.1"/>
    <property type="molecule type" value="Genomic_DNA"/>
</dbReference>
<accession>A0A0A7KGI6</accession>
<protein>
    <submittedName>
        <fullName evidence="2">Uncharacterized protein</fullName>
    </submittedName>
</protein>
<name>A0A0A7KGI6_9DEIO</name>
<sequence>MKKMKLVLSLATALLLTSALATEAVSESNLTGLKLPKGAIEVTDQKAIADMADHIEEVAGGMGGSCEYSEFLVWLDSDPNVIADALGKTIVAAKFKIEDIDAGEISKDSTYEEFSMISSKEKYAAVWVDSPDSVVLGWCNVVK</sequence>
<dbReference type="AlphaFoldDB" id="A0A0A7KGI6"/>
<evidence type="ECO:0000313" key="3">
    <source>
        <dbReference type="Proteomes" id="UP000030634"/>
    </source>
</evidence>
<gene>
    <name evidence="2" type="ORF">QR90_03135</name>
</gene>
<dbReference type="KEGG" id="dsw:QR90_03135"/>